<keyword evidence="2" id="KW-1185">Reference proteome</keyword>
<evidence type="ECO:0000313" key="1">
    <source>
        <dbReference type="EMBL" id="WYJ76576.1"/>
    </source>
</evidence>
<gene>
    <name evidence="1" type="ORF">DOK78_001209</name>
</gene>
<name>A0ABZ2SL49_9ENTE</name>
<sequence length="47" mass="5359">MTKSTTEILQALARKEDLLEAMRKNDKSDHVLAASHNGNRFYLLSQI</sequence>
<accession>A0ABZ2SL49</accession>
<protein>
    <submittedName>
        <fullName evidence="1">Uncharacterized protein</fullName>
    </submittedName>
</protein>
<organism evidence="1 2">
    <name type="scientific">Candidatus Enterococcus lowellii</name>
    <dbReference type="NCBI Taxonomy" id="2230877"/>
    <lineage>
        <taxon>Bacteria</taxon>
        <taxon>Bacillati</taxon>
        <taxon>Bacillota</taxon>
        <taxon>Bacilli</taxon>
        <taxon>Lactobacillales</taxon>
        <taxon>Enterococcaceae</taxon>
        <taxon>Enterococcus</taxon>
    </lineage>
</organism>
<reference evidence="1 2" key="1">
    <citation type="submission" date="2021-03" db="EMBL/GenBank/DDBJ databases">
        <authorList>
            <person name="Gilmore M.S."/>
            <person name="Schwartzman J."/>
            <person name="Van Tyne D."/>
            <person name="Martin M."/>
            <person name="Earl A.M."/>
            <person name="Manson A.L."/>
            <person name="Straub T."/>
            <person name="Salamzade R."/>
            <person name="Saavedra J."/>
            <person name="Lebreton F."/>
            <person name="Prichula J."/>
            <person name="Schaufler K."/>
            <person name="Gaca A."/>
            <person name="Sgardioli B."/>
            <person name="Wagenaar J."/>
            <person name="Strong T."/>
        </authorList>
    </citation>
    <scope>NUCLEOTIDE SEQUENCE [LARGE SCALE GENOMIC DNA]</scope>
    <source>
        <strain evidence="1 2">DIV2402</strain>
    </source>
</reference>
<dbReference type="RefSeq" id="WP_207941290.1">
    <property type="nucleotide sequence ID" value="NZ_CP147251.1"/>
</dbReference>
<reference evidence="1 2" key="2">
    <citation type="submission" date="2024-03" db="EMBL/GenBank/DDBJ databases">
        <title>The Genome Sequence of Enterococcus sp. DIV2402.</title>
        <authorList>
            <consortium name="The Broad Institute Genomics Platform"/>
            <consortium name="The Broad Institute Microbial Omics Core"/>
            <consortium name="The Broad Institute Genomic Center for Infectious Diseases"/>
            <person name="Earl A."/>
            <person name="Manson A."/>
            <person name="Gilmore M."/>
            <person name="Schwartman J."/>
            <person name="Shea T."/>
            <person name="Abouelleil A."/>
            <person name="Cao P."/>
            <person name="Chapman S."/>
            <person name="Cusick C."/>
            <person name="Young S."/>
            <person name="Neafsey D."/>
            <person name="Nusbaum C."/>
            <person name="Birren B."/>
        </authorList>
    </citation>
    <scope>NUCLEOTIDE SEQUENCE [LARGE SCALE GENOMIC DNA]</scope>
    <source>
        <strain evidence="1 2">DIV2402</strain>
    </source>
</reference>
<dbReference type="Proteomes" id="UP000664701">
    <property type="component" value="Chromosome"/>
</dbReference>
<proteinExistence type="predicted"/>
<dbReference type="EMBL" id="CP147251">
    <property type="protein sequence ID" value="WYJ76576.1"/>
    <property type="molecule type" value="Genomic_DNA"/>
</dbReference>
<evidence type="ECO:0000313" key="2">
    <source>
        <dbReference type="Proteomes" id="UP000664701"/>
    </source>
</evidence>